<evidence type="ECO:0000313" key="1">
    <source>
        <dbReference type="EMBL" id="KAE8413019.1"/>
    </source>
</evidence>
<gene>
    <name evidence="1" type="ORF">BDV36DRAFT_269720</name>
</gene>
<sequence length="52" mass="5977">MYIFPFFICNYDSCGCILCLGLYIVGIQWICDLVSRHNFSANRLITPADLRS</sequence>
<organism evidence="1 2">
    <name type="scientific">Aspergillus pseudocaelatus</name>
    <dbReference type="NCBI Taxonomy" id="1825620"/>
    <lineage>
        <taxon>Eukaryota</taxon>
        <taxon>Fungi</taxon>
        <taxon>Dikarya</taxon>
        <taxon>Ascomycota</taxon>
        <taxon>Pezizomycotina</taxon>
        <taxon>Eurotiomycetes</taxon>
        <taxon>Eurotiomycetidae</taxon>
        <taxon>Eurotiales</taxon>
        <taxon>Aspergillaceae</taxon>
        <taxon>Aspergillus</taxon>
        <taxon>Aspergillus subgen. Circumdati</taxon>
    </lineage>
</organism>
<reference evidence="1 2" key="1">
    <citation type="submission" date="2019-04" db="EMBL/GenBank/DDBJ databases">
        <authorList>
            <consortium name="DOE Joint Genome Institute"/>
            <person name="Mondo S."/>
            <person name="Kjaerbolling I."/>
            <person name="Vesth T."/>
            <person name="Frisvad J.C."/>
            <person name="Nybo J.L."/>
            <person name="Theobald S."/>
            <person name="Kildgaard S."/>
            <person name="Isbrandt T."/>
            <person name="Kuo A."/>
            <person name="Sato A."/>
            <person name="Lyhne E.K."/>
            <person name="Kogle M.E."/>
            <person name="Wiebenga A."/>
            <person name="Kun R.S."/>
            <person name="Lubbers R.J."/>
            <person name="Makela M.R."/>
            <person name="Barry K."/>
            <person name="Chovatia M."/>
            <person name="Clum A."/>
            <person name="Daum C."/>
            <person name="Haridas S."/>
            <person name="He G."/>
            <person name="LaButti K."/>
            <person name="Lipzen A."/>
            <person name="Riley R."/>
            <person name="Salamov A."/>
            <person name="Simmons B.A."/>
            <person name="Magnuson J.K."/>
            <person name="Henrissat B."/>
            <person name="Mortensen U.H."/>
            <person name="Larsen T.O."/>
            <person name="Devries R.P."/>
            <person name="Grigoriev I.V."/>
            <person name="Machida M."/>
            <person name="Baker S.E."/>
            <person name="Andersen M.R."/>
            <person name="Cantor M.N."/>
            <person name="Hua S.X."/>
        </authorList>
    </citation>
    <scope>NUCLEOTIDE SEQUENCE [LARGE SCALE GENOMIC DNA]</scope>
    <source>
        <strain evidence="1 2">CBS 117616</strain>
    </source>
</reference>
<name>A0ABQ6W7B5_9EURO</name>
<evidence type="ECO:0000313" key="2">
    <source>
        <dbReference type="Proteomes" id="UP000325395"/>
    </source>
</evidence>
<dbReference type="Proteomes" id="UP000325395">
    <property type="component" value="Unassembled WGS sequence"/>
</dbReference>
<accession>A0ABQ6W7B5</accession>
<dbReference type="EMBL" id="ML735817">
    <property type="protein sequence ID" value="KAE8413019.1"/>
    <property type="molecule type" value="Genomic_DNA"/>
</dbReference>
<protein>
    <submittedName>
        <fullName evidence="1">Uncharacterized protein</fullName>
    </submittedName>
</protein>
<keyword evidence="2" id="KW-1185">Reference proteome</keyword>
<proteinExistence type="predicted"/>